<keyword evidence="10" id="KW-1185">Reference proteome</keyword>
<keyword evidence="6" id="KW-0472">Membrane</keyword>
<organism evidence="9 10">
    <name type="scientific">Dimorphilus gyrociliatus</name>
    <dbReference type="NCBI Taxonomy" id="2664684"/>
    <lineage>
        <taxon>Eukaryota</taxon>
        <taxon>Metazoa</taxon>
        <taxon>Spiralia</taxon>
        <taxon>Lophotrochozoa</taxon>
        <taxon>Annelida</taxon>
        <taxon>Polychaeta</taxon>
        <taxon>Polychaeta incertae sedis</taxon>
        <taxon>Dinophilidae</taxon>
        <taxon>Dimorphilus</taxon>
    </lineage>
</organism>
<keyword evidence="4" id="KW-0677">Repeat</keyword>
<dbReference type="AlphaFoldDB" id="A0A7I8WFI7"/>
<proteinExistence type="predicted"/>
<name>A0A7I8WFI7_9ANNE</name>
<evidence type="ECO:0000256" key="6">
    <source>
        <dbReference type="ARBA" id="ARBA00023136"/>
    </source>
</evidence>
<dbReference type="PROSITE" id="PS01209">
    <property type="entry name" value="LDLRA_1"/>
    <property type="match status" value="1"/>
</dbReference>
<dbReference type="GO" id="GO:0005886">
    <property type="term" value="C:plasma membrane"/>
    <property type="evidence" value="ECO:0007669"/>
    <property type="project" value="TreeGrafter"/>
</dbReference>
<evidence type="ECO:0000313" key="9">
    <source>
        <dbReference type="EMBL" id="CAD5126912.1"/>
    </source>
</evidence>
<protein>
    <submittedName>
        <fullName evidence="9">DgyrCDS14928</fullName>
    </submittedName>
</protein>
<feature type="disulfide bond" evidence="8">
    <location>
        <begin position="399"/>
        <end position="414"/>
    </location>
</feature>
<dbReference type="SUPFAM" id="SSF57424">
    <property type="entry name" value="LDL receptor-like module"/>
    <property type="match status" value="2"/>
</dbReference>
<dbReference type="PRINTS" id="PR00261">
    <property type="entry name" value="LDLRECEPTOR"/>
</dbReference>
<evidence type="ECO:0000313" key="10">
    <source>
        <dbReference type="Proteomes" id="UP000549394"/>
    </source>
</evidence>
<dbReference type="InterPro" id="IPR023415">
    <property type="entry name" value="LDLR_class-A_CS"/>
</dbReference>
<dbReference type="PROSITE" id="PS50068">
    <property type="entry name" value="LDLRA_2"/>
    <property type="match status" value="2"/>
</dbReference>
<feature type="disulfide bond" evidence="8">
    <location>
        <begin position="290"/>
        <end position="302"/>
    </location>
</feature>
<dbReference type="GO" id="GO:0016192">
    <property type="term" value="P:vesicle-mediated transport"/>
    <property type="evidence" value="ECO:0007669"/>
    <property type="project" value="UniProtKB-ARBA"/>
</dbReference>
<keyword evidence="7 8" id="KW-1015">Disulfide bond</keyword>
<dbReference type="InterPro" id="IPR002172">
    <property type="entry name" value="LDrepeatLR_classA_rpt"/>
</dbReference>
<comment type="caution">
    <text evidence="9">The sequence shown here is derived from an EMBL/GenBank/DDBJ whole genome shotgun (WGS) entry which is preliminary data.</text>
</comment>
<dbReference type="PANTHER" id="PTHR24270">
    <property type="entry name" value="LOW-DENSITY LIPOPROTEIN RECEPTOR-RELATED"/>
    <property type="match status" value="1"/>
</dbReference>
<evidence type="ECO:0000256" key="1">
    <source>
        <dbReference type="ARBA" id="ARBA00004167"/>
    </source>
</evidence>
<dbReference type="InterPro" id="IPR050685">
    <property type="entry name" value="LDLR"/>
</dbReference>
<evidence type="ECO:0000256" key="5">
    <source>
        <dbReference type="ARBA" id="ARBA00022989"/>
    </source>
</evidence>
<accession>A0A7I8WFI7</accession>
<evidence type="ECO:0000256" key="3">
    <source>
        <dbReference type="ARBA" id="ARBA00022692"/>
    </source>
</evidence>
<dbReference type="CDD" id="cd00112">
    <property type="entry name" value="LDLa"/>
    <property type="match status" value="1"/>
</dbReference>
<evidence type="ECO:0000256" key="2">
    <source>
        <dbReference type="ARBA" id="ARBA00004308"/>
    </source>
</evidence>
<gene>
    <name evidence="9" type="ORF">DGYR_LOCUS14129</name>
</gene>
<keyword evidence="5" id="KW-1133">Transmembrane helix</keyword>
<evidence type="ECO:0000256" key="8">
    <source>
        <dbReference type="PROSITE-ProRule" id="PRU00124"/>
    </source>
</evidence>
<evidence type="ECO:0000256" key="7">
    <source>
        <dbReference type="ARBA" id="ARBA00023157"/>
    </source>
</evidence>
<dbReference type="OrthoDB" id="6142318at2759"/>
<feature type="disulfide bond" evidence="8">
    <location>
        <begin position="309"/>
        <end position="324"/>
    </location>
</feature>
<dbReference type="EMBL" id="CAJFCJ010000103">
    <property type="protein sequence ID" value="CAD5126912.1"/>
    <property type="molecule type" value="Genomic_DNA"/>
</dbReference>
<dbReference type="SMART" id="SM00192">
    <property type="entry name" value="LDLa"/>
    <property type="match status" value="2"/>
</dbReference>
<dbReference type="Proteomes" id="UP000549394">
    <property type="component" value="Unassembled WGS sequence"/>
</dbReference>
<reference evidence="9 10" key="1">
    <citation type="submission" date="2020-08" db="EMBL/GenBank/DDBJ databases">
        <authorList>
            <person name="Hejnol A."/>
        </authorList>
    </citation>
    <scope>NUCLEOTIDE SEQUENCE [LARGE SCALE GENOMIC DNA]</scope>
</reference>
<dbReference type="Gene3D" id="4.10.400.10">
    <property type="entry name" value="Low-density Lipoprotein Receptor"/>
    <property type="match status" value="2"/>
</dbReference>
<comment type="caution">
    <text evidence="8">Lacks conserved residue(s) required for the propagation of feature annotation.</text>
</comment>
<comment type="subcellular location">
    <subcellularLocation>
        <location evidence="2">Endomembrane system</location>
    </subcellularLocation>
    <subcellularLocation>
        <location evidence="1">Membrane</location>
        <topology evidence="1">Single-pass membrane protein</topology>
    </subcellularLocation>
</comment>
<keyword evidence="3" id="KW-0812">Transmembrane</keyword>
<evidence type="ECO:0000256" key="4">
    <source>
        <dbReference type="ARBA" id="ARBA00022737"/>
    </source>
</evidence>
<dbReference type="GO" id="GO:0012505">
    <property type="term" value="C:endomembrane system"/>
    <property type="evidence" value="ECO:0007669"/>
    <property type="project" value="UniProtKB-SubCell"/>
</dbReference>
<dbReference type="InterPro" id="IPR036055">
    <property type="entry name" value="LDL_receptor-like_sf"/>
</dbReference>
<sequence>MHQEKERIIGNHICRKYNLISSPISGKSGIADNYNDIILDNCDWSDEYLFGCEYGEYSVGFYISKVACEPNLDFKENSFRLSSPTINYYQNDSLTDKKEFFGYPQVFQGGMWKNLLAFQMKYHIPRLICKYFGSEDGYLYLLPTAIEHKLQLYLSLEITCNITAQYLKDCQITTPLYSGLFKDSKLSDVSQAFTLSCSHKASMDNTEVDGISQNIKFIRTSSNLPYDFTTLISDGFHGNHSTQLGFLKRCDEWRYLEKEKFCDNQCNCFDKTDEECNEYLNPENKKIESCRLDTQIKCLDYCLPLHMNCDKLIHCPDGSDETSCRQMMKTFIKVKSPNYTAILSPKKKCHLIYNSFGYLETKIHDPRYPFGIFNCNKKFCPGGFLCTEHKFCISIENVCDGINHCWSNEDEFNCSRL</sequence>